<dbReference type="Pfam" id="PF12679">
    <property type="entry name" value="ABC2_membrane_2"/>
    <property type="match status" value="1"/>
</dbReference>
<feature type="transmembrane region" description="Helical" evidence="1">
    <location>
        <begin position="192"/>
        <end position="215"/>
    </location>
</feature>
<feature type="transmembrane region" description="Helical" evidence="1">
    <location>
        <begin position="124"/>
        <end position="146"/>
    </location>
</feature>
<evidence type="ECO:0000313" key="3">
    <source>
        <dbReference type="Proteomes" id="UP000509346"/>
    </source>
</evidence>
<keyword evidence="1" id="KW-1133">Transmembrane helix</keyword>
<dbReference type="GeneID" id="56081834"/>
<evidence type="ECO:0000256" key="1">
    <source>
        <dbReference type="SAM" id="Phobius"/>
    </source>
</evidence>
<reference evidence="2 3" key="1">
    <citation type="submission" date="2020-07" db="EMBL/GenBank/DDBJ databases">
        <title>Halosimplex litoreum sp. nov. and Halosimplex rubrum sp. nov., isolated from different salt environments.</title>
        <authorList>
            <person name="Cui H."/>
        </authorList>
    </citation>
    <scope>NUCLEOTIDE SEQUENCE [LARGE SCALE GENOMIC DNA]</scope>
    <source>
        <strain evidence="2 3">R2</strain>
    </source>
</reference>
<organism evidence="2 3">
    <name type="scientific">Halosimplex pelagicum</name>
    <dbReference type="NCBI Taxonomy" id="869886"/>
    <lineage>
        <taxon>Archaea</taxon>
        <taxon>Methanobacteriati</taxon>
        <taxon>Methanobacteriota</taxon>
        <taxon>Stenosarchaea group</taxon>
        <taxon>Halobacteria</taxon>
        <taxon>Halobacteriales</taxon>
        <taxon>Haloarculaceae</taxon>
        <taxon>Halosimplex</taxon>
    </lineage>
</organism>
<name>A0A7D5TA19_9EURY</name>
<dbReference type="RefSeq" id="WP_179920769.1">
    <property type="nucleotide sequence ID" value="NZ_CP058909.1"/>
</dbReference>
<keyword evidence="1" id="KW-0812">Transmembrane</keyword>
<feature type="transmembrane region" description="Helical" evidence="1">
    <location>
        <begin position="76"/>
        <end position="99"/>
    </location>
</feature>
<dbReference type="AlphaFoldDB" id="A0A7D5TA19"/>
<feature type="transmembrane region" description="Helical" evidence="1">
    <location>
        <begin position="12"/>
        <end position="33"/>
    </location>
</feature>
<keyword evidence="3" id="KW-1185">Reference proteome</keyword>
<dbReference type="OrthoDB" id="204776at2157"/>
<keyword evidence="1" id="KW-0472">Membrane</keyword>
<dbReference type="GO" id="GO:0005886">
    <property type="term" value="C:plasma membrane"/>
    <property type="evidence" value="ECO:0007669"/>
    <property type="project" value="UniProtKB-SubCell"/>
</dbReference>
<accession>A0A7D5TA19</accession>
<protein>
    <submittedName>
        <fullName evidence="2">ABC transporter permease subunit</fullName>
    </submittedName>
</protein>
<evidence type="ECO:0000313" key="2">
    <source>
        <dbReference type="EMBL" id="QLH80953.1"/>
    </source>
</evidence>
<dbReference type="Proteomes" id="UP000509346">
    <property type="component" value="Chromosome"/>
</dbReference>
<sequence length="264" mass="28222">MLEIARYEGRHRVRGTLVTAVAIGGFALMYVVLYPTFAESLGADIDALLDAYPEALQKTFGIQTLATMEGFLASELYTFVWMLLLGLYFAYSAASLIAADVERERMDMLLSLPVSRARVVAEKFVSLLVPLVVLNAVVPAVVYAGTVAVDYPVDPVDLLVLHALSVPYLLTFAGVGLVASVVFDRASVAQRVALGALAGLFFAESLLTDTDFAWIGAVSPTRYLDPNAVLIDGEYALADGAVLAVAAAALLGLAVVLFRRKDIE</sequence>
<dbReference type="KEGG" id="hpel:HZS54_04555"/>
<dbReference type="EMBL" id="CP058909">
    <property type="protein sequence ID" value="QLH80953.1"/>
    <property type="molecule type" value="Genomic_DNA"/>
</dbReference>
<feature type="transmembrane region" description="Helical" evidence="1">
    <location>
        <begin position="235"/>
        <end position="258"/>
    </location>
</feature>
<dbReference type="GO" id="GO:0140359">
    <property type="term" value="F:ABC-type transporter activity"/>
    <property type="evidence" value="ECO:0007669"/>
    <property type="project" value="InterPro"/>
</dbReference>
<feature type="transmembrane region" description="Helical" evidence="1">
    <location>
        <begin position="158"/>
        <end position="183"/>
    </location>
</feature>
<proteinExistence type="predicted"/>
<gene>
    <name evidence="2" type="ORF">HZS54_04555</name>
</gene>